<reference evidence="2" key="1">
    <citation type="journal article" date="2018" name="BMC Genomics">
        <title>Genomic insights into host adaptation between the wheat stripe rust pathogen (Puccinia striiformis f. sp. tritici) and the barley stripe rust pathogen (Puccinia striiformis f. sp. hordei).</title>
        <authorList>
            <person name="Xia C."/>
            <person name="Wang M."/>
            <person name="Yin C."/>
            <person name="Cornejo O.E."/>
            <person name="Hulbert S.H."/>
            <person name="Chen X."/>
        </authorList>
    </citation>
    <scope>NUCLEOTIDE SEQUENCE [LARGE SCALE GENOMIC DNA]</scope>
    <source>
        <strain evidence="2">93-210</strain>
    </source>
</reference>
<proteinExistence type="predicted"/>
<protein>
    <submittedName>
        <fullName evidence="1">Uncharacterized protein</fullName>
    </submittedName>
</protein>
<dbReference type="EMBL" id="CM045878">
    <property type="protein sequence ID" value="KAI7940302.1"/>
    <property type="molecule type" value="Genomic_DNA"/>
</dbReference>
<evidence type="ECO:0000313" key="1">
    <source>
        <dbReference type="EMBL" id="KAI7940302.1"/>
    </source>
</evidence>
<gene>
    <name evidence="1" type="ORF">MJO28_013954</name>
</gene>
<comment type="caution">
    <text evidence="1">The sequence shown here is derived from an EMBL/GenBank/DDBJ whole genome shotgun (WGS) entry which is preliminary data.</text>
</comment>
<sequence>KIKIRHRWARFPLQINPLQNNHWLNQTLNPKMIADHASHASWHPWSVTRYPPDFAHVKAEENKTQKSRIRMDLGACELLAQKSVMAYHYSATRNHSMAATAYKDFLSQRQLASKSDASNIAGKTIGVGRSLKSVQRRSRNLEGSGDLKAAVQLLQKHLQDLTIDSNHLDDSSKNLLVEMHLQLAEGEWAWVGMWRRFQHWSRSGS</sequence>
<keyword evidence="2" id="KW-1185">Reference proteome</keyword>
<evidence type="ECO:0000313" key="2">
    <source>
        <dbReference type="Proteomes" id="UP001060170"/>
    </source>
</evidence>
<name>A0ACC0DYS8_9BASI</name>
<feature type="non-terminal residue" evidence="1">
    <location>
        <position position="1"/>
    </location>
</feature>
<dbReference type="Proteomes" id="UP001060170">
    <property type="component" value="Chromosome 14"/>
</dbReference>
<reference evidence="2" key="2">
    <citation type="journal article" date="2018" name="Mol. Plant Microbe Interact.">
        <title>Genome sequence resources for the wheat stripe rust pathogen (Puccinia striiformis f. sp. tritici) and the barley stripe rust pathogen (Puccinia striiformis f. sp. hordei).</title>
        <authorList>
            <person name="Xia C."/>
            <person name="Wang M."/>
            <person name="Yin C."/>
            <person name="Cornejo O.E."/>
            <person name="Hulbert S.H."/>
            <person name="Chen X."/>
        </authorList>
    </citation>
    <scope>NUCLEOTIDE SEQUENCE [LARGE SCALE GENOMIC DNA]</scope>
    <source>
        <strain evidence="2">93-210</strain>
    </source>
</reference>
<organism evidence="1 2">
    <name type="scientific">Puccinia striiformis f. sp. tritici</name>
    <dbReference type="NCBI Taxonomy" id="168172"/>
    <lineage>
        <taxon>Eukaryota</taxon>
        <taxon>Fungi</taxon>
        <taxon>Dikarya</taxon>
        <taxon>Basidiomycota</taxon>
        <taxon>Pucciniomycotina</taxon>
        <taxon>Pucciniomycetes</taxon>
        <taxon>Pucciniales</taxon>
        <taxon>Pucciniaceae</taxon>
        <taxon>Puccinia</taxon>
    </lineage>
</organism>
<reference evidence="1 2" key="3">
    <citation type="journal article" date="2022" name="Microbiol. Spectr.">
        <title>Folding features and dynamics of 3D genome architecture in plant fungal pathogens.</title>
        <authorList>
            <person name="Xia C."/>
        </authorList>
    </citation>
    <scope>NUCLEOTIDE SEQUENCE [LARGE SCALE GENOMIC DNA]</scope>
    <source>
        <strain evidence="1 2">93-210</strain>
    </source>
</reference>
<accession>A0ACC0DYS8</accession>